<proteinExistence type="inferred from homology"/>
<keyword evidence="4" id="KW-0479">Metal-binding</keyword>
<dbReference type="InterPro" id="IPR009057">
    <property type="entry name" value="Homeodomain-like_sf"/>
</dbReference>
<evidence type="ECO:0000256" key="6">
    <source>
        <dbReference type="ARBA" id="ARBA00037900"/>
    </source>
</evidence>
<dbReference type="InterPro" id="IPR036380">
    <property type="entry name" value="Isochorismatase-like_sf"/>
</dbReference>
<dbReference type="GO" id="GO:0046872">
    <property type="term" value="F:metal ion binding"/>
    <property type="evidence" value="ECO:0007669"/>
    <property type="project" value="UniProtKB-KW"/>
</dbReference>
<dbReference type="eggNOG" id="KOG4003">
    <property type="taxonomic scope" value="Eukaryota"/>
</dbReference>
<dbReference type="EC" id="3.5.1.19" evidence="7"/>
<evidence type="ECO:0000256" key="1">
    <source>
        <dbReference type="ARBA" id="ARBA00004123"/>
    </source>
</evidence>
<comment type="pathway">
    <text evidence="6">Cofactor biosynthesis; nicotinate biosynthesis; nicotinate from nicotinamide: step 1/1.</text>
</comment>
<evidence type="ECO:0000313" key="10">
    <source>
        <dbReference type="Proteomes" id="UP000095284"/>
    </source>
</evidence>
<keyword evidence="5" id="KW-0378">Hydrolase</keyword>
<evidence type="ECO:0000256" key="2">
    <source>
        <dbReference type="ARBA" id="ARBA00006336"/>
    </source>
</evidence>
<dbReference type="Gene3D" id="3.40.50.850">
    <property type="entry name" value="Isochorismatase-like"/>
    <property type="match status" value="1"/>
</dbReference>
<evidence type="ECO:0000256" key="7">
    <source>
        <dbReference type="ARBA" id="ARBA00039017"/>
    </source>
</evidence>
<keyword evidence="3" id="KW-0662">Pyridine nucleotide biosynthesis</keyword>
<reference evidence="11" key="1">
    <citation type="submission" date="2016-11" db="UniProtKB">
        <authorList>
            <consortium name="WormBaseParasite"/>
        </authorList>
    </citation>
    <scope>IDENTIFICATION</scope>
</reference>
<protein>
    <recommendedName>
        <fullName evidence="7">nicotinamidase</fullName>
        <ecNumber evidence="7">3.5.1.19</ecNumber>
    </recommendedName>
    <alternativeName>
        <fullName evidence="8">Nicotinamide deamidase</fullName>
    </alternativeName>
</protein>
<dbReference type="InterPro" id="IPR000868">
    <property type="entry name" value="Isochorismatase-like_dom"/>
</dbReference>
<evidence type="ECO:0000313" key="11">
    <source>
        <dbReference type="WBParaSite" id="BXY_0822000.1"/>
    </source>
</evidence>
<dbReference type="InterPro" id="IPR052347">
    <property type="entry name" value="Isochorismatase_Nicotinamidase"/>
</dbReference>
<dbReference type="Proteomes" id="UP000095284">
    <property type="component" value="Unplaced"/>
</dbReference>
<organism evidence="10 11">
    <name type="scientific">Bursaphelenchus xylophilus</name>
    <name type="common">Pinewood nematode worm</name>
    <name type="synonym">Aphelenchoides xylophilus</name>
    <dbReference type="NCBI Taxonomy" id="6326"/>
    <lineage>
        <taxon>Eukaryota</taxon>
        <taxon>Metazoa</taxon>
        <taxon>Ecdysozoa</taxon>
        <taxon>Nematoda</taxon>
        <taxon>Chromadorea</taxon>
        <taxon>Rhabditida</taxon>
        <taxon>Tylenchina</taxon>
        <taxon>Tylenchomorpha</taxon>
        <taxon>Aphelenchoidea</taxon>
        <taxon>Aphelenchoididae</taxon>
        <taxon>Bursaphelenchus</taxon>
    </lineage>
</organism>
<name>A0A1I7S5D5_BURXY</name>
<dbReference type="SUPFAM" id="SSF46689">
    <property type="entry name" value="Homeodomain-like"/>
    <property type="match status" value="1"/>
</dbReference>
<dbReference type="PANTHER" id="PTHR11080">
    <property type="entry name" value="PYRAZINAMIDASE/NICOTINAMIDASE"/>
    <property type="match status" value="1"/>
</dbReference>
<dbReference type="GO" id="GO:0019363">
    <property type="term" value="P:pyridine nucleotide biosynthetic process"/>
    <property type="evidence" value="ECO:0007669"/>
    <property type="project" value="UniProtKB-KW"/>
</dbReference>
<evidence type="ECO:0000256" key="5">
    <source>
        <dbReference type="ARBA" id="ARBA00022801"/>
    </source>
</evidence>
<comment type="subcellular location">
    <subcellularLocation>
        <location evidence="1">Nucleus</location>
    </subcellularLocation>
</comment>
<dbReference type="Pfam" id="PF00857">
    <property type="entry name" value="Isochorismatase"/>
    <property type="match status" value="1"/>
</dbReference>
<sequence length="366" mass="41221">MLGVPKQTVSKAVKRFRELGHDGDRPRKGRKRTVNTARNRKIIKQRAERNSLVSMRKVAKETGLARESVRRIAKEHLQLQPYKLRKGQLLTEKNKQDNDGLLNSAETAVFNGKIVDKVNNLRTAYMIVDLQNDFLHEAGVMPVKECPPKEDPLKLVPTINKISDRSADFDLTVFTIEWHPPNHISFVEHAHDSDRVLADPSKKVEFHSIVEFASPKVSIPVLPKHCVQWSWGADIHASVKRPVGSVTVPKAYHVLVETHSGFGLEGFERTDLEDVLRAKNIDAIFMCGIAGDMCVPDTAFDAVKLGFEVAILEDLLSNVDFDMTKTARAQMDSVDVAYVHSNAAFEYVNKRKVPFQWIKHFAGIKA</sequence>
<dbReference type="GO" id="GO:0005634">
    <property type="term" value="C:nucleus"/>
    <property type="evidence" value="ECO:0007669"/>
    <property type="project" value="UniProtKB-SubCell"/>
</dbReference>
<dbReference type="AlphaFoldDB" id="A0A1I7S5D5"/>
<dbReference type="PANTHER" id="PTHR11080:SF2">
    <property type="entry name" value="LD05707P"/>
    <property type="match status" value="1"/>
</dbReference>
<evidence type="ECO:0000259" key="9">
    <source>
        <dbReference type="Pfam" id="PF00857"/>
    </source>
</evidence>
<dbReference type="WBParaSite" id="BXY_0822000.1">
    <property type="protein sequence ID" value="BXY_0822000.1"/>
    <property type="gene ID" value="BXY_0822000"/>
</dbReference>
<feature type="domain" description="Isochorismatase-like" evidence="9">
    <location>
        <begin position="123"/>
        <end position="332"/>
    </location>
</feature>
<dbReference type="SUPFAM" id="SSF52499">
    <property type="entry name" value="Isochorismatase-like hydrolases"/>
    <property type="match status" value="1"/>
</dbReference>
<evidence type="ECO:0000256" key="3">
    <source>
        <dbReference type="ARBA" id="ARBA00022642"/>
    </source>
</evidence>
<evidence type="ECO:0000256" key="8">
    <source>
        <dbReference type="ARBA" id="ARBA00043224"/>
    </source>
</evidence>
<dbReference type="GO" id="GO:0008936">
    <property type="term" value="F:nicotinamidase activity"/>
    <property type="evidence" value="ECO:0007669"/>
    <property type="project" value="UniProtKB-EC"/>
</dbReference>
<evidence type="ECO:0000256" key="4">
    <source>
        <dbReference type="ARBA" id="ARBA00022723"/>
    </source>
</evidence>
<comment type="similarity">
    <text evidence="2">Belongs to the isochorismatase family.</text>
</comment>
<accession>A0A1I7S5D5</accession>